<dbReference type="InterPro" id="IPR012337">
    <property type="entry name" value="RNaseH-like_sf"/>
</dbReference>
<dbReference type="AlphaFoldDB" id="A0A3P8D288"/>
<evidence type="ECO:0000259" key="1">
    <source>
        <dbReference type="PROSITE" id="PS50994"/>
    </source>
</evidence>
<protein>
    <recommendedName>
        <fullName evidence="1">Integrase catalytic domain-containing protein</fullName>
    </recommendedName>
</protein>
<dbReference type="Gene3D" id="3.30.420.10">
    <property type="entry name" value="Ribonuclease H-like superfamily/Ribonuclease H"/>
    <property type="match status" value="1"/>
</dbReference>
<dbReference type="InterPro" id="IPR001584">
    <property type="entry name" value="Integrase_cat-core"/>
</dbReference>
<sequence length="196" mass="22311">MNGIECKHVFIAPRQPCSNGQAKNFVRTLKTAINSIAASTFNELERGVDIFLLQYKNVKRSVTKETPSKLLKRRVLRSNMRCFESPEVEHYRGNDLRPATGIVVKNVGKSMVRFLDINYLSTHNRHVEQIRFQEPGESIPISVVNSNTNEYILDNTESISNTLSDRHMMNLRRESTIDYRNLDYNLSCGGCGVGTN</sequence>
<gene>
    <name evidence="2" type="ORF">SCUD_LOCUS5288</name>
</gene>
<evidence type="ECO:0000313" key="2">
    <source>
        <dbReference type="EMBL" id="VDO94538.1"/>
    </source>
</evidence>
<dbReference type="GO" id="GO:0003676">
    <property type="term" value="F:nucleic acid binding"/>
    <property type="evidence" value="ECO:0007669"/>
    <property type="project" value="InterPro"/>
</dbReference>
<organism evidence="2 3">
    <name type="scientific">Schistosoma curassoni</name>
    <dbReference type="NCBI Taxonomy" id="6186"/>
    <lineage>
        <taxon>Eukaryota</taxon>
        <taxon>Metazoa</taxon>
        <taxon>Spiralia</taxon>
        <taxon>Lophotrochozoa</taxon>
        <taxon>Platyhelminthes</taxon>
        <taxon>Trematoda</taxon>
        <taxon>Digenea</taxon>
        <taxon>Strigeidida</taxon>
        <taxon>Schistosomatoidea</taxon>
        <taxon>Schistosomatidae</taxon>
        <taxon>Schistosoma</taxon>
    </lineage>
</organism>
<dbReference type="Proteomes" id="UP000279833">
    <property type="component" value="Unassembled WGS sequence"/>
</dbReference>
<reference evidence="2 3" key="1">
    <citation type="submission" date="2018-11" db="EMBL/GenBank/DDBJ databases">
        <authorList>
            <consortium name="Pathogen Informatics"/>
        </authorList>
    </citation>
    <scope>NUCLEOTIDE SEQUENCE [LARGE SCALE GENOMIC DNA]</scope>
    <source>
        <strain>Dakar</strain>
        <strain evidence="3">Senegal</strain>
    </source>
</reference>
<dbReference type="InterPro" id="IPR036397">
    <property type="entry name" value="RNaseH_sf"/>
</dbReference>
<feature type="domain" description="Integrase catalytic" evidence="1">
    <location>
        <begin position="1"/>
        <end position="75"/>
    </location>
</feature>
<name>A0A3P8D288_9TREM</name>
<proteinExistence type="predicted"/>
<dbReference type="GO" id="GO:0015074">
    <property type="term" value="P:DNA integration"/>
    <property type="evidence" value="ECO:0007669"/>
    <property type="project" value="InterPro"/>
</dbReference>
<keyword evidence="3" id="KW-1185">Reference proteome</keyword>
<evidence type="ECO:0000313" key="3">
    <source>
        <dbReference type="Proteomes" id="UP000279833"/>
    </source>
</evidence>
<dbReference type="SUPFAM" id="SSF53098">
    <property type="entry name" value="Ribonuclease H-like"/>
    <property type="match status" value="1"/>
</dbReference>
<accession>A0A3P8D288</accession>
<dbReference type="PROSITE" id="PS50994">
    <property type="entry name" value="INTEGRASE"/>
    <property type="match status" value="1"/>
</dbReference>
<dbReference type="EMBL" id="UZAK01008316">
    <property type="protein sequence ID" value="VDO94538.1"/>
    <property type="molecule type" value="Genomic_DNA"/>
</dbReference>